<evidence type="ECO:0000313" key="2">
    <source>
        <dbReference type="Proteomes" id="UP001215280"/>
    </source>
</evidence>
<dbReference type="AlphaFoldDB" id="A0AAD7K4D3"/>
<organism evidence="1 2">
    <name type="scientific">Mycena maculata</name>
    <dbReference type="NCBI Taxonomy" id="230809"/>
    <lineage>
        <taxon>Eukaryota</taxon>
        <taxon>Fungi</taxon>
        <taxon>Dikarya</taxon>
        <taxon>Basidiomycota</taxon>
        <taxon>Agaricomycotina</taxon>
        <taxon>Agaricomycetes</taxon>
        <taxon>Agaricomycetidae</taxon>
        <taxon>Agaricales</taxon>
        <taxon>Marasmiineae</taxon>
        <taxon>Mycenaceae</taxon>
        <taxon>Mycena</taxon>
    </lineage>
</organism>
<proteinExistence type="predicted"/>
<dbReference type="Gene3D" id="3.80.10.10">
    <property type="entry name" value="Ribonuclease Inhibitor"/>
    <property type="match status" value="1"/>
</dbReference>
<keyword evidence="2" id="KW-1185">Reference proteome</keyword>
<dbReference type="EMBL" id="JARJLG010000011">
    <property type="protein sequence ID" value="KAJ7776920.1"/>
    <property type="molecule type" value="Genomic_DNA"/>
</dbReference>
<accession>A0AAD7K4D3</accession>
<protein>
    <recommendedName>
        <fullName evidence="3">F-box domain-containing protein</fullName>
    </recommendedName>
</protein>
<reference evidence="1" key="1">
    <citation type="submission" date="2023-03" db="EMBL/GenBank/DDBJ databases">
        <title>Massive genome expansion in bonnet fungi (Mycena s.s.) driven by repeated elements and novel gene families across ecological guilds.</title>
        <authorList>
            <consortium name="Lawrence Berkeley National Laboratory"/>
            <person name="Harder C.B."/>
            <person name="Miyauchi S."/>
            <person name="Viragh M."/>
            <person name="Kuo A."/>
            <person name="Thoen E."/>
            <person name="Andreopoulos B."/>
            <person name="Lu D."/>
            <person name="Skrede I."/>
            <person name="Drula E."/>
            <person name="Henrissat B."/>
            <person name="Morin E."/>
            <person name="Kohler A."/>
            <person name="Barry K."/>
            <person name="LaButti K."/>
            <person name="Morin E."/>
            <person name="Salamov A."/>
            <person name="Lipzen A."/>
            <person name="Mereny Z."/>
            <person name="Hegedus B."/>
            <person name="Baldrian P."/>
            <person name="Stursova M."/>
            <person name="Weitz H."/>
            <person name="Taylor A."/>
            <person name="Grigoriev I.V."/>
            <person name="Nagy L.G."/>
            <person name="Martin F."/>
            <person name="Kauserud H."/>
        </authorList>
    </citation>
    <scope>NUCLEOTIDE SEQUENCE</scope>
    <source>
        <strain evidence="1">CBHHK188m</strain>
    </source>
</reference>
<comment type="caution">
    <text evidence="1">The sequence shown here is derived from an EMBL/GenBank/DDBJ whole genome shotgun (WGS) entry which is preliminary data.</text>
</comment>
<name>A0AAD7K4D3_9AGAR</name>
<dbReference type="SUPFAM" id="SSF52047">
    <property type="entry name" value="RNI-like"/>
    <property type="match status" value="1"/>
</dbReference>
<dbReference type="Gene3D" id="1.20.1280.50">
    <property type="match status" value="1"/>
</dbReference>
<dbReference type="InterPro" id="IPR032675">
    <property type="entry name" value="LRR_dom_sf"/>
</dbReference>
<evidence type="ECO:0000313" key="1">
    <source>
        <dbReference type="EMBL" id="KAJ7776920.1"/>
    </source>
</evidence>
<sequence>MALTFLASFPACGFADLLRTLSTVSTYTFTQRRPEQVNKPRLAQFSPISKLPAELLVYIFIFALPEPVSAIPASPQSTAHMRFGLRAPWILAQVCHHWRAVALSLPRLWSSVGVFTGRSGHTLASLATQIHRATNAPLDVLIAIERPLDPKPPSGPWFWHERNTRTNTTPEFDAVLQALVRYCGRWRSVHLYCDVILGRHPAFDSLSPMPLLTELVFSGERADYHSVWPCESFTDMPNLRKVVLGSVQIATTGCDTLPWTQLTTYQTAYYDGPSHLSHLSAAPNLVECQIGYHRSDSPQFYGWNRGVVTLKSLRRLVLTNDAFLTYLLAPALEELYVHRTITHLSPFFQNSGRALTHLTLSTYPADGRALIDLLRHTPVLTHLALDLDDSHGAELSRLISALTIRSRADEEPLCRLLVSLAWGDLADTMDADAFADMVESRWRAPRRVCSRLQFVAVYGAKPVGRRLREFESEGMEVVLLNRRRWRLAIDSRLYFSKSH</sequence>
<dbReference type="Proteomes" id="UP001215280">
    <property type="component" value="Unassembled WGS sequence"/>
</dbReference>
<gene>
    <name evidence="1" type="ORF">DFH07DRAFT_798205</name>
</gene>
<evidence type="ECO:0008006" key="3">
    <source>
        <dbReference type="Google" id="ProtNLM"/>
    </source>
</evidence>